<dbReference type="Proteomes" id="UP000618952">
    <property type="component" value="Unassembled WGS sequence"/>
</dbReference>
<evidence type="ECO:0000259" key="2">
    <source>
        <dbReference type="Pfam" id="PF13778"/>
    </source>
</evidence>
<protein>
    <submittedName>
        <fullName evidence="3">DUF4174 domain-containing protein</fullName>
    </submittedName>
</protein>
<evidence type="ECO:0000256" key="1">
    <source>
        <dbReference type="ARBA" id="ARBA00022729"/>
    </source>
</evidence>
<dbReference type="RefSeq" id="WP_187586045.1">
    <property type="nucleotide sequence ID" value="NZ_JACLHY010000016.1"/>
</dbReference>
<dbReference type="Pfam" id="PF13778">
    <property type="entry name" value="DUF4174"/>
    <property type="match status" value="1"/>
</dbReference>
<dbReference type="InterPro" id="IPR025232">
    <property type="entry name" value="DUF4174"/>
</dbReference>
<comment type="caution">
    <text evidence="3">The sequence shown here is derived from an EMBL/GenBank/DDBJ whole genome shotgun (WGS) entry which is preliminary data.</text>
</comment>
<name>A0ABR7QQ70_9FLAO</name>
<feature type="domain" description="DUF4174" evidence="2">
    <location>
        <begin position="21"/>
        <end position="140"/>
    </location>
</feature>
<keyword evidence="1" id="KW-0732">Signal</keyword>
<organism evidence="3 4">
    <name type="scientific">Arenibacter arenosicollis</name>
    <dbReference type="NCBI Taxonomy" id="2762274"/>
    <lineage>
        <taxon>Bacteria</taxon>
        <taxon>Pseudomonadati</taxon>
        <taxon>Bacteroidota</taxon>
        <taxon>Flavobacteriia</taxon>
        <taxon>Flavobacteriales</taxon>
        <taxon>Flavobacteriaceae</taxon>
        <taxon>Arenibacter</taxon>
    </lineage>
</organism>
<reference evidence="3 4" key="1">
    <citation type="submission" date="2020-08" db="EMBL/GenBank/DDBJ databases">
        <title>Arenibacter gaetbuli sp. nov., isolated from a sand dune.</title>
        <authorList>
            <person name="Park S."/>
            <person name="Yoon J.-H."/>
        </authorList>
    </citation>
    <scope>NUCLEOTIDE SEQUENCE [LARGE SCALE GENOMIC DNA]</scope>
    <source>
        <strain evidence="3 4">BSSL-BM3</strain>
    </source>
</reference>
<evidence type="ECO:0000313" key="3">
    <source>
        <dbReference type="EMBL" id="MBC8769333.1"/>
    </source>
</evidence>
<evidence type="ECO:0000313" key="4">
    <source>
        <dbReference type="Proteomes" id="UP000618952"/>
    </source>
</evidence>
<accession>A0ABR7QQ70</accession>
<keyword evidence="4" id="KW-1185">Reference proteome</keyword>
<proteinExistence type="predicted"/>
<sequence>MRILLMTIGILMINHATSQDLKEHQWENRVVLIVSQNEDSMEFQHQIAEFNRLPKELMTRKMLIYEVLPGRYRIMNNQIKGKENEWITSTTLFDKFANKEEDFKVVLIGLDGGIKLEKTEVLTTTELFGTIDAMPMRRAEMKNKNR</sequence>
<dbReference type="EMBL" id="JACLHY010000016">
    <property type="protein sequence ID" value="MBC8769333.1"/>
    <property type="molecule type" value="Genomic_DNA"/>
</dbReference>
<gene>
    <name evidence="3" type="ORF">H4O18_15150</name>
</gene>